<evidence type="ECO:0000313" key="6">
    <source>
        <dbReference type="Proteomes" id="UP000280417"/>
    </source>
</evidence>
<organism evidence="5 6">
    <name type="scientific">Aerophobetes bacterium</name>
    <dbReference type="NCBI Taxonomy" id="2030807"/>
    <lineage>
        <taxon>Bacteria</taxon>
        <taxon>Candidatus Aerophobota</taxon>
    </lineage>
</organism>
<dbReference type="SUPFAM" id="SSF51569">
    <property type="entry name" value="Aldolase"/>
    <property type="match status" value="1"/>
</dbReference>
<comment type="similarity">
    <text evidence="2">Belongs to the DapA family.</text>
</comment>
<dbReference type="PANTHER" id="PTHR42849">
    <property type="entry name" value="N-ACETYLNEURAMINATE LYASE"/>
    <property type="match status" value="1"/>
</dbReference>
<name>A0A662DMQ6_UNCAE</name>
<evidence type="ECO:0000256" key="1">
    <source>
        <dbReference type="ARBA" id="ARBA00023239"/>
    </source>
</evidence>
<dbReference type="GO" id="GO:0008747">
    <property type="term" value="F:N-acetylneuraminate lyase activity"/>
    <property type="evidence" value="ECO:0007669"/>
    <property type="project" value="TreeGrafter"/>
</dbReference>
<comment type="caution">
    <text evidence="5">The sequence shown here is derived from an EMBL/GenBank/DDBJ whole genome shotgun (WGS) entry which is preliminary data.</text>
</comment>
<dbReference type="GO" id="GO:0019262">
    <property type="term" value="P:N-acetylneuraminate catabolic process"/>
    <property type="evidence" value="ECO:0007669"/>
    <property type="project" value="TreeGrafter"/>
</dbReference>
<dbReference type="GO" id="GO:0005829">
    <property type="term" value="C:cytosol"/>
    <property type="evidence" value="ECO:0007669"/>
    <property type="project" value="TreeGrafter"/>
</dbReference>
<feature type="active site" description="Schiff-base intermediate with substrate" evidence="3">
    <location>
        <position position="160"/>
    </location>
</feature>
<dbReference type="SMART" id="SM01130">
    <property type="entry name" value="DHDPS"/>
    <property type="match status" value="1"/>
</dbReference>
<dbReference type="CDD" id="cd00408">
    <property type="entry name" value="DHDPS-like"/>
    <property type="match status" value="1"/>
</dbReference>
<keyword evidence="1 2" id="KW-0456">Lyase</keyword>
<evidence type="ECO:0000256" key="3">
    <source>
        <dbReference type="PIRSR" id="PIRSR001365-1"/>
    </source>
</evidence>
<feature type="active site" description="Proton donor/acceptor" evidence="3">
    <location>
        <position position="133"/>
    </location>
</feature>
<dbReference type="EMBL" id="QMQA01000015">
    <property type="protein sequence ID" value="RLE15156.1"/>
    <property type="molecule type" value="Genomic_DNA"/>
</dbReference>
<dbReference type="InterPro" id="IPR013785">
    <property type="entry name" value="Aldolase_TIM"/>
</dbReference>
<proteinExistence type="inferred from homology"/>
<dbReference type="PIRSF" id="PIRSF001365">
    <property type="entry name" value="DHDPS"/>
    <property type="match status" value="1"/>
</dbReference>
<dbReference type="InterPro" id="IPR002220">
    <property type="entry name" value="DapA-like"/>
</dbReference>
<evidence type="ECO:0000256" key="2">
    <source>
        <dbReference type="PIRNR" id="PIRNR001365"/>
    </source>
</evidence>
<evidence type="ECO:0000313" key="5">
    <source>
        <dbReference type="EMBL" id="RLE15156.1"/>
    </source>
</evidence>
<sequence>MRLEGVIPPMITPFDSNGEIDEKALRKVVDFLSKNVHGLFLCGTYGSGPLMSVEQRKKVVEITIDEVRGKIPVIVHVGAASTDASIELAKHAEKTGAVCVASVPPYYYRPSERDIIYHYERLVKAIGIPVYVYNNPKTVGYGISSELMSKIADVGVQGVKDSSFDMMVFAEFQRKLGNRGFDIVMGTEALFLLASVLGAKAFIPGLGNAFPEICVELYEACMKRNYENARDIQKKVNRVRDVMRIAGASIVSVYEMLKMRGINAGLPKSPFRPVDESTRERMKKKLQELQVL</sequence>
<reference evidence="5 6" key="1">
    <citation type="submission" date="2018-06" db="EMBL/GenBank/DDBJ databases">
        <title>Extensive metabolic versatility and redundancy in microbially diverse, dynamic hydrothermal sediments.</title>
        <authorList>
            <person name="Dombrowski N."/>
            <person name="Teske A."/>
            <person name="Baker B.J."/>
        </authorList>
    </citation>
    <scope>NUCLEOTIDE SEQUENCE [LARGE SCALE GENOMIC DNA]</scope>
    <source>
        <strain evidence="5">B3_G15</strain>
    </source>
</reference>
<evidence type="ECO:0000256" key="4">
    <source>
        <dbReference type="PIRSR" id="PIRSR001365-2"/>
    </source>
</evidence>
<dbReference type="Gene3D" id="3.20.20.70">
    <property type="entry name" value="Aldolase class I"/>
    <property type="match status" value="1"/>
</dbReference>
<dbReference type="AlphaFoldDB" id="A0A662DMQ6"/>
<dbReference type="Pfam" id="PF00701">
    <property type="entry name" value="DHDPS"/>
    <property type="match status" value="1"/>
</dbReference>
<gene>
    <name evidence="5" type="ORF">DRJ04_01005</name>
</gene>
<protein>
    <submittedName>
        <fullName evidence="5">Dihydrodipicolinate synthase family protein</fullName>
    </submittedName>
</protein>
<dbReference type="Proteomes" id="UP000280417">
    <property type="component" value="Unassembled WGS sequence"/>
</dbReference>
<dbReference type="PRINTS" id="PR00146">
    <property type="entry name" value="DHPICSNTHASE"/>
</dbReference>
<accession>A0A662DMQ6</accession>
<dbReference type="PANTHER" id="PTHR42849:SF1">
    <property type="entry name" value="N-ACETYLNEURAMINATE LYASE"/>
    <property type="match status" value="1"/>
</dbReference>
<feature type="binding site" evidence="4">
    <location>
        <position position="203"/>
    </location>
    <ligand>
        <name>pyruvate</name>
        <dbReference type="ChEBI" id="CHEBI:15361"/>
    </ligand>
</feature>